<evidence type="ECO:0000313" key="3">
    <source>
        <dbReference type="EMBL" id="GLW55278.1"/>
    </source>
</evidence>
<dbReference type="Gene3D" id="2.60.200.20">
    <property type="match status" value="1"/>
</dbReference>
<protein>
    <submittedName>
        <fullName evidence="3">Peptide-binding protein</fullName>
    </submittedName>
</protein>
<dbReference type="InterPro" id="IPR000253">
    <property type="entry name" value="FHA_dom"/>
</dbReference>
<organism evidence="3 4">
    <name type="scientific">Kitasatospora phosalacinea</name>
    <dbReference type="NCBI Taxonomy" id="2065"/>
    <lineage>
        <taxon>Bacteria</taxon>
        <taxon>Bacillati</taxon>
        <taxon>Actinomycetota</taxon>
        <taxon>Actinomycetes</taxon>
        <taxon>Kitasatosporales</taxon>
        <taxon>Streptomycetaceae</taxon>
        <taxon>Kitasatospora</taxon>
    </lineage>
</organism>
<reference evidence="3" key="1">
    <citation type="submission" date="2023-02" db="EMBL/GenBank/DDBJ databases">
        <title>Kitasatospora phosalacinea NBRC 14362.</title>
        <authorList>
            <person name="Ichikawa N."/>
            <person name="Sato H."/>
            <person name="Tonouchi N."/>
        </authorList>
    </citation>
    <scope>NUCLEOTIDE SEQUENCE</scope>
    <source>
        <strain evidence="3">NBRC 14362</strain>
    </source>
</reference>
<dbReference type="EMBL" id="BSRX01000017">
    <property type="protein sequence ID" value="GLW55278.1"/>
    <property type="molecule type" value="Genomic_DNA"/>
</dbReference>
<feature type="domain" description="FHA" evidence="2">
    <location>
        <begin position="121"/>
        <end position="170"/>
    </location>
</feature>
<dbReference type="PANTHER" id="PTHR23308">
    <property type="entry name" value="NUCLEAR INHIBITOR OF PROTEIN PHOSPHATASE-1"/>
    <property type="match status" value="1"/>
</dbReference>
<dbReference type="Pfam" id="PF08044">
    <property type="entry name" value="DUF1707"/>
    <property type="match status" value="1"/>
</dbReference>
<proteinExistence type="predicted"/>
<accession>A0A9W6PI15</accession>
<dbReference type="Proteomes" id="UP001165143">
    <property type="component" value="Unassembled WGS sequence"/>
</dbReference>
<dbReference type="PROSITE" id="PS50006">
    <property type="entry name" value="FHA_DOMAIN"/>
    <property type="match status" value="1"/>
</dbReference>
<evidence type="ECO:0000259" key="2">
    <source>
        <dbReference type="PROSITE" id="PS50006"/>
    </source>
</evidence>
<dbReference type="AlphaFoldDB" id="A0A9W6PI15"/>
<gene>
    <name evidence="3" type="ORF">Kpho01_32890</name>
</gene>
<dbReference type="Pfam" id="PF00498">
    <property type="entry name" value="FHA"/>
    <property type="match status" value="1"/>
</dbReference>
<comment type="caution">
    <text evidence="3">The sequence shown here is derived from an EMBL/GenBank/DDBJ whole genome shotgun (WGS) entry which is preliminary data.</text>
</comment>
<dbReference type="CDD" id="cd00060">
    <property type="entry name" value="FHA"/>
    <property type="match status" value="1"/>
</dbReference>
<evidence type="ECO:0000256" key="1">
    <source>
        <dbReference type="ARBA" id="ARBA00022553"/>
    </source>
</evidence>
<dbReference type="SUPFAM" id="SSF49879">
    <property type="entry name" value="SMAD/FHA domain"/>
    <property type="match status" value="1"/>
</dbReference>
<dbReference type="InterPro" id="IPR012551">
    <property type="entry name" value="DUF1707_SHOCT-like"/>
</dbReference>
<keyword evidence="1" id="KW-0597">Phosphoprotein</keyword>
<dbReference type="InterPro" id="IPR008984">
    <property type="entry name" value="SMAD_FHA_dom_sf"/>
</dbReference>
<sequence>MLDSADRPPDNHAMAAQEFSTQLARPSQAERDSALEVLRDGVGSGRLSHDTFIRRMELVLTARSRAELAEVVGDLRTYGPVSRALLRSVARVSALQVRLRQTWHAEQLTRLQLPDPAVRRLRIGRMTGSDLRLGDSTVSRHHAELRFEAGDWVLYDLGSSNGTFVNDRRVAGGTVVRAGDRLRFGRLGFHLTAD</sequence>
<dbReference type="SMART" id="SM00240">
    <property type="entry name" value="FHA"/>
    <property type="match status" value="1"/>
</dbReference>
<name>A0A9W6PI15_9ACTN</name>
<evidence type="ECO:0000313" key="4">
    <source>
        <dbReference type="Proteomes" id="UP001165143"/>
    </source>
</evidence>
<dbReference type="InterPro" id="IPR050923">
    <property type="entry name" value="Cell_Proc_Reg/RNA_Proc"/>
</dbReference>